<name>A0A059A2Z4_EUCGR</name>
<dbReference type="Gene3D" id="3.80.10.10">
    <property type="entry name" value="Ribonuclease Inhibitor"/>
    <property type="match status" value="1"/>
</dbReference>
<dbReference type="PANTHER" id="PTHR48006">
    <property type="entry name" value="LEUCINE-RICH REPEAT-CONTAINING PROTEIN DDB_G0281931-RELATED"/>
    <property type="match status" value="1"/>
</dbReference>
<dbReference type="EMBL" id="KK198763">
    <property type="protein sequence ID" value="KCW48046.1"/>
    <property type="molecule type" value="Genomic_DNA"/>
</dbReference>
<proteinExistence type="predicted"/>
<protein>
    <submittedName>
        <fullName evidence="2">Uncharacterized protein</fullName>
    </submittedName>
</protein>
<dbReference type="InterPro" id="IPR051824">
    <property type="entry name" value="LRR_Rcpt-Like_S/T_Kinase"/>
</dbReference>
<dbReference type="GO" id="GO:0038023">
    <property type="term" value="F:signaling receptor activity"/>
    <property type="evidence" value="ECO:0000318"/>
    <property type="project" value="GO_Central"/>
</dbReference>
<dbReference type="InParanoid" id="A0A059A2Z4"/>
<dbReference type="STRING" id="71139.A0A059A2Z4"/>
<gene>
    <name evidence="2" type="ORF">EUGRSUZ_K01786</name>
</gene>
<dbReference type="SUPFAM" id="SSF52058">
    <property type="entry name" value="L domain-like"/>
    <property type="match status" value="1"/>
</dbReference>
<evidence type="ECO:0000313" key="2">
    <source>
        <dbReference type="EMBL" id="KCW48046.1"/>
    </source>
</evidence>
<dbReference type="InterPro" id="IPR032675">
    <property type="entry name" value="LRR_dom_sf"/>
</dbReference>
<sequence>MLCVFVQSSEVCSKSILRESVKSIFSIYIHINLLCRDLSFNKLSGEIPRSYGSLEKVEYMYLTGNQLIGAVPDWILEKGKNVDLSYKNFTAGRSECHVGSVNLFASSEVENATSCSATSGLVSCLQSQHCAKTRYNLFINCGGSKAKVRGTTYETHRGLHLQVSSGVVTGPTVALVTSPMTIALQLAMKLKTHPHCP</sequence>
<evidence type="ECO:0000256" key="1">
    <source>
        <dbReference type="ARBA" id="ARBA00004479"/>
    </source>
</evidence>
<dbReference type="PANTHER" id="PTHR48006:SF81">
    <property type="entry name" value="PROTEIN KINASE DOMAIN-CONTAINING PROTEIN"/>
    <property type="match status" value="1"/>
</dbReference>
<dbReference type="Gramene" id="KCW48046">
    <property type="protein sequence ID" value="KCW48046"/>
    <property type="gene ID" value="EUGRSUZ_K01786"/>
</dbReference>
<accession>A0A059A2Z4</accession>
<dbReference type="GO" id="GO:0005886">
    <property type="term" value="C:plasma membrane"/>
    <property type="evidence" value="ECO:0000318"/>
    <property type="project" value="GO_Central"/>
</dbReference>
<comment type="subcellular location">
    <subcellularLocation>
        <location evidence="1">Membrane</location>
        <topology evidence="1">Single-pass type I membrane protein</topology>
    </subcellularLocation>
</comment>
<dbReference type="AlphaFoldDB" id="A0A059A2Z4"/>
<reference evidence="2" key="1">
    <citation type="submission" date="2013-07" db="EMBL/GenBank/DDBJ databases">
        <title>The genome of Eucalyptus grandis.</title>
        <authorList>
            <person name="Schmutz J."/>
            <person name="Hayes R."/>
            <person name="Myburg A."/>
            <person name="Tuskan G."/>
            <person name="Grattapaglia D."/>
            <person name="Rokhsar D.S."/>
        </authorList>
    </citation>
    <scope>NUCLEOTIDE SEQUENCE</scope>
    <source>
        <tissue evidence="2">Leaf extractions</tissue>
    </source>
</reference>
<organism evidence="2">
    <name type="scientific">Eucalyptus grandis</name>
    <name type="common">Flooded gum</name>
    <dbReference type="NCBI Taxonomy" id="71139"/>
    <lineage>
        <taxon>Eukaryota</taxon>
        <taxon>Viridiplantae</taxon>
        <taxon>Streptophyta</taxon>
        <taxon>Embryophyta</taxon>
        <taxon>Tracheophyta</taxon>
        <taxon>Spermatophyta</taxon>
        <taxon>Magnoliopsida</taxon>
        <taxon>eudicotyledons</taxon>
        <taxon>Gunneridae</taxon>
        <taxon>Pentapetalae</taxon>
        <taxon>rosids</taxon>
        <taxon>malvids</taxon>
        <taxon>Myrtales</taxon>
        <taxon>Myrtaceae</taxon>
        <taxon>Myrtoideae</taxon>
        <taxon>Eucalypteae</taxon>
        <taxon>Eucalyptus</taxon>
    </lineage>
</organism>